<dbReference type="SUPFAM" id="SSF53697">
    <property type="entry name" value="SIS domain"/>
    <property type="match status" value="1"/>
</dbReference>
<feature type="domain" description="HTH rpiR-type" evidence="4">
    <location>
        <begin position="1"/>
        <end position="76"/>
    </location>
</feature>
<dbReference type="InterPro" id="IPR046348">
    <property type="entry name" value="SIS_dom_sf"/>
</dbReference>
<feature type="domain" description="SIS" evidence="5">
    <location>
        <begin position="118"/>
        <end position="257"/>
    </location>
</feature>
<dbReference type="PANTHER" id="PTHR30514:SF1">
    <property type="entry name" value="HTH-TYPE TRANSCRIPTIONAL REGULATOR HEXR-RELATED"/>
    <property type="match status" value="1"/>
</dbReference>
<dbReference type="RefSeq" id="WP_047754613.1">
    <property type="nucleotide sequence ID" value="NZ_CAJUHA010000003.1"/>
</dbReference>
<name>A0A0G2ZFD3_9BACT</name>
<evidence type="ECO:0000256" key="2">
    <source>
        <dbReference type="ARBA" id="ARBA00023125"/>
    </source>
</evidence>
<dbReference type="PROSITE" id="PS51071">
    <property type="entry name" value="HTH_RPIR"/>
    <property type="match status" value="1"/>
</dbReference>
<dbReference type="EMBL" id="CP011232">
    <property type="protein sequence ID" value="AKI97478.1"/>
    <property type="molecule type" value="Genomic_DNA"/>
</dbReference>
<evidence type="ECO:0000259" key="4">
    <source>
        <dbReference type="PROSITE" id="PS51071"/>
    </source>
</evidence>
<keyword evidence="2" id="KW-0238">DNA-binding</keyword>
<dbReference type="InterPro" id="IPR001347">
    <property type="entry name" value="SIS_dom"/>
</dbReference>
<accession>A0A0G2ZFD3</accession>
<evidence type="ECO:0000313" key="6">
    <source>
        <dbReference type="EMBL" id="AKI97478.1"/>
    </source>
</evidence>
<evidence type="ECO:0000259" key="5">
    <source>
        <dbReference type="PROSITE" id="PS51464"/>
    </source>
</evidence>
<proteinExistence type="predicted"/>
<dbReference type="InterPro" id="IPR035472">
    <property type="entry name" value="RpiR-like_SIS"/>
</dbReference>
<dbReference type="GO" id="GO:0003700">
    <property type="term" value="F:DNA-binding transcription factor activity"/>
    <property type="evidence" value="ECO:0007669"/>
    <property type="project" value="InterPro"/>
</dbReference>
<keyword evidence="3" id="KW-0804">Transcription</keyword>
<dbReference type="InterPro" id="IPR000281">
    <property type="entry name" value="HTH_RpiR"/>
</dbReference>
<dbReference type="Pfam" id="PF01418">
    <property type="entry name" value="HTH_6"/>
    <property type="match status" value="1"/>
</dbReference>
<dbReference type="GO" id="GO:0003677">
    <property type="term" value="F:DNA binding"/>
    <property type="evidence" value="ECO:0007669"/>
    <property type="project" value="UniProtKB-KW"/>
</dbReference>
<evidence type="ECO:0000256" key="1">
    <source>
        <dbReference type="ARBA" id="ARBA00023015"/>
    </source>
</evidence>
<dbReference type="AlphaFoldDB" id="A0A0G2ZFD3"/>
<gene>
    <name evidence="6" type="ORF">IX53_06215</name>
</gene>
<dbReference type="OrthoDB" id="3684496at2"/>
<dbReference type="InterPro" id="IPR009057">
    <property type="entry name" value="Homeodomain-like_sf"/>
</dbReference>
<dbReference type="InterPro" id="IPR047640">
    <property type="entry name" value="RpiR-like"/>
</dbReference>
<reference evidence="6 7" key="1">
    <citation type="submission" date="2015-04" db="EMBL/GenBank/DDBJ databases">
        <title>Complete Genome Sequence of Kosmotoga pacifica SLHLJ1.</title>
        <authorList>
            <person name="Jiang L.J."/>
            <person name="Shao Z.Z."/>
            <person name="Jebbar M."/>
        </authorList>
    </citation>
    <scope>NUCLEOTIDE SEQUENCE [LARGE SCALE GENOMIC DNA]</scope>
    <source>
        <strain evidence="6 7">SLHLJ1</strain>
    </source>
</reference>
<dbReference type="STRING" id="1330330.IX53_06215"/>
<dbReference type="PANTHER" id="PTHR30514">
    <property type="entry name" value="GLUCOKINASE"/>
    <property type="match status" value="1"/>
</dbReference>
<protein>
    <submittedName>
        <fullName evidence="6">RpiR family transcriptional regulator</fullName>
    </submittedName>
</protein>
<dbReference type="GO" id="GO:1901135">
    <property type="term" value="P:carbohydrate derivative metabolic process"/>
    <property type="evidence" value="ECO:0007669"/>
    <property type="project" value="InterPro"/>
</dbReference>
<dbReference type="Pfam" id="PF01380">
    <property type="entry name" value="SIS"/>
    <property type="match status" value="1"/>
</dbReference>
<dbReference type="PROSITE" id="PS51464">
    <property type="entry name" value="SIS"/>
    <property type="match status" value="1"/>
</dbReference>
<dbReference type="Gene3D" id="3.40.50.10490">
    <property type="entry name" value="Glucose-6-phosphate isomerase like protein, domain 1"/>
    <property type="match status" value="1"/>
</dbReference>
<keyword evidence="1" id="KW-0805">Transcription regulation</keyword>
<dbReference type="Gene3D" id="1.10.10.10">
    <property type="entry name" value="Winged helix-like DNA-binding domain superfamily/Winged helix DNA-binding domain"/>
    <property type="match status" value="1"/>
</dbReference>
<dbReference type="KEGG" id="kpf:IX53_06215"/>
<organism evidence="6 7">
    <name type="scientific">Kosmotoga pacifica</name>
    <dbReference type="NCBI Taxonomy" id="1330330"/>
    <lineage>
        <taxon>Bacteria</taxon>
        <taxon>Thermotogati</taxon>
        <taxon>Thermotogota</taxon>
        <taxon>Thermotogae</taxon>
        <taxon>Kosmotogales</taxon>
        <taxon>Kosmotogaceae</taxon>
        <taxon>Kosmotoga</taxon>
    </lineage>
</organism>
<keyword evidence="7" id="KW-1185">Reference proteome</keyword>
<evidence type="ECO:0000313" key="7">
    <source>
        <dbReference type="Proteomes" id="UP000035159"/>
    </source>
</evidence>
<dbReference type="CDD" id="cd05013">
    <property type="entry name" value="SIS_RpiR"/>
    <property type="match status" value="1"/>
</dbReference>
<dbReference type="SUPFAM" id="SSF46689">
    <property type="entry name" value="Homeodomain-like"/>
    <property type="match status" value="1"/>
</dbReference>
<sequence>MIIPKLKGLYDSLGTSEKKVANYIISRPDDVIHYTITELAHFSGSSEATVYRLVKKLDFSGYQSFKIALARELSVPQESFYKEASEDFAGFVKGILYDNVKMAEQTLQVLDLNELKMAIKMISSARRVLFFGVGRSAAVAQSASLNFALLGFATECYIDPHTQVMVASGLGEEDLVVGISHTGTIRDTIKSLQVAKEAGASTIVITSGINSPIVETADVVLYTAAGEPSRSEFTLSRISELLVLDILYKCVVSELGSSMKKHFNRLEQILRPKRF</sequence>
<dbReference type="Proteomes" id="UP000035159">
    <property type="component" value="Chromosome"/>
</dbReference>
<dbReference type="PATRIC" id="fig|1330330.3.peg.1256"/>
<dbReference type="InterPro" id="IPR036388">
    <property type="entry name" value="WH-like_DNA-bd_sf"/>
</dbReference>
<evidence type="ECO:0000256" key="3">
    <source>
        <dbReference type="ARBA" id="ARBA00023163"/>
    </source>
</evidence>
<dbReference type="GO" id="GO:0097367">
    <property type="term" value="F:carbohydrate derivative binding"/>
    <property type="evidence" value="ECO:0007669"/>
    <property type="project" value="InterPro"/>
</dbReference>